<reference evidence="1 2" key="1">
    <citation type="submission" date="2023-02" db="EMBL/GenBank/DDBJ databases">
        <title>Genome sequence of Mucilaginibacter jinjuensis strain KACC 16571.</title>
        <authorList>
            <person name="Kim S."/>
            <person name="Heo J."/>
            <person name="Kwon S.-W."/>
        </authorList>
    </citation>
    <scope>NUCLEOTIDE SEQUENCE [LARGE SCALE GENOMIC DNA]</scope>
    <source>
        <strain evidence="1 2">KACC 16571</strain>
    </source>
</reference>
<name>A0ABY7T597_9SPHI</name>
<evidence type="ECO:0000313" key="1">
    <source>
        <dbReference type="EMBL" id="WCT11551.1"/>
    </source>
</evidence>
<dbReference type="Proteomes" id="UP001216139">
    <property type="component" value="Chromosome"/>
</dbReference>
<evidence type="ECO:0000313" key="2">
    <source>
        <dbReference type="Proteomes" id="UP001216139"/>
    </source>
</evidence>
<organism evidence="1 2">
    <name type="scientific">Mucilaginibacter jinjuensis</name>
    <dbReference type="NCBI Taxonomy" id="1176721"/>
    <lineage>
        <taxon>Bacteria</taxon>
        <taxon>Pseudomonadati</taxon>
        <taxon>Bacteroidota</taxon>
        <taxon>Sphingobacteriia</taxon>
        <taxon>Sphingobacteriales</taxon>
        <taxon>Sphingobacteriaceae</taxon>
        <taxon>Mucilaginibacter</taxon>
    </lineage>
</organism>
<dbReference type="RefSeq" id="WP_273629739.1">
    <property type="nucleotide sequence ID" value="NZ_CP117167.1"/>
</dbReference>
<keyword evidence="2" id="KW-1185">Reference proteome</keyword>
<proteinExistence type="predicted"/>
<gene>
    <name evidence="1" type="ORF">PQO05_22690</name>
</gene>
<protein>
    <submittedName>
        <fullName evidence="1">Uncharacterized protein</fullName>
    </submittedName>
</protein>
<dbReference type="EMBL" id="CP117167">
    <property type="protein sequence ID" value="WCT11551.1"/>
    <property type="molecule type" value="Genomic_DNA"/>
</dbReference>
<accession>A0ABY7T597</accession>
<sequence>MIKTETQRTMPEKAIIILNRQRITVSPEEATAILNFMYLLADIYLDRDNEV</sequence>